<dbReference type="AlphaFoldDB" id="A0A6L9U7M6"/>
<organism evidence="2 3">
    <name type="scientific">Rhizobium lusitanum</name>
    <dbReference type="NCBI Taxonomy" id="293958"/>
    <lineage>
        <taxon>Bacteria</taxon>
        <taxon>Pseudomonadati</taxon>
        <taxon>Pseudomonadota</taxon>
        <taxon>Alphaproteobacteria</taxon>
        <taxon>Hyphomicrobiales</taxon>
        <taxon>Rhizobiaceae</taxon>
        <taxon>Rhizobium/Agrobacterium group</taxon>
        <taxon>Rhizobium</taxon>
    </lineage>
</organism>
<dbReference type="PROSITE" id="PS01314">
    <property type="entry name" value="UPF0047"/>
    <property type="match status" value="1"/>
</dbReference>
<dbReference type="RefSeq" id="WP_163987833.1">
    <property type="nucleotide sequence ID" value="NZ_WUEY01000007.1"/>
</dbReference>
<protein>
    <submittedName>
        <fullName evidence="2">YjbQ family protein</fullName>
    </submittedName>
</protein>
<dbReference type="SUPFAM" id="SSF111038">
    <property type="entry name" value="YjbQ-like"/>
    <property type="match status" value="1"/>
</dbReference>
<comment type="caution">
    <text evidence="2">The sequence shown here is derived from an EMBL/GenBank/DDBJ whole genome shotgun (WGS) entry which is preliminary data.</text>
</comment>
<dbReference type="PANTHER" id="PTHR30615:SF8">
    <property type="entry name" value="UPF0047 PROTEIN C4A8.02C"/>
    <property type="match status" value="1"/>
</dbReference>
<dbReference type="PIRSF" id="PIRSF004681">
    <property type="entry name" value="UCP004681"/>
    <property type="match status" value="1"/>
</dbReference>
<gene>
    <name evidence="2" type="ORF">GR212_17415</name>
</gene>
<accession>A0A6L9U7M6</accession>
<evidence type="ECO:0000313" key="2">
    <source>
        <dbReference type="EMBL" id="NEI71359.1"/>
    </source>
</evidence>
<reference evidence="2 3" key="1">
    <citation type="submission" date="2019-12" db="EMBL/GenBank/DDBJ databases">
        <title>Rhizobium genotypes associated with high levels of biological nitrogen fixation by grain legumes in a temperate-maritime cropping system.</title>
        <authorList>
            <person name="Maluk M."/>
            <person name="Francesc Ferrando Molina F."/>
            <person name="Lopez Del Egido L."/>
            <person name="Lafos M."/>
            <person name="Langarica-Fuentes A."/>
            <person name="Gebre Yohannes G."/>
            <person name="Young M.W."/>
            <person name="Martin P."/>
            <person name="Gantlett R."/>
            <person name="Kenicer G."/>
            <person name="Hawes C."/>
            <person name="Begg G.S."/>
            <person name="Quilliam R.S."/>
            <person name="Squire G.R."/>
            <person name="Poole P.S."/>
            <person name="Young P.W."/>
            <person name="Iannetta P.M."/>
            <person name="James E.K."/>
        </authorList>
    </citation>
    <scope>NUCLEOTIDE SEQUENCE [LARGE SCALE GENOMIC DNA]</scope>
    <source>
        <strain evidence="2 3">JHI1118</strain>
    </source>
</reference>
<name>A0A6L9U7M6_9HYPH</name>
<dbReference type="EMBL" id="WUEY01000007">
    <property type="protein sequence ID" value="NEI71359.1"/>
    <property type="molecule type" value="Genomic_DNA"/>
</dbReference>
<proteinExistence type="inferred from homology"/>
<comment type="similarity">
    <text evidence="1">Belongs to the UPF0047 family.</text>
</comment>
<dbReference type="PANTHER" id="PTHR30615">
    <property type="entry name" value="UNCHARACTERIZED PROTEIN YJBQ-RELATED"/>
    <property type="match status" value="1"/>
</dbReference>
<dbReference type="NCBIfam" id="TIGR00149">
    <property type="entry name" value="TIGR00149_YjbQ"/>
    <property type="match status" value="1"/>
</dbReference>
<evidence type="ECO:0000256" key="1">
    <source>
        <dbReference type="ARBA" id="ARBA00005534"/>
    </source>
</evidence>
<dbReference type="Pfam" id="PF01894">
    <property type="entry name" value="YjbQ"/>
    <property type="match status" value="1"/>
</dbReference>
<dbReference type="Gene3D" id="2.60.120.460">
    <property type="entry name" value="YjbQ-like"/>
    <property type="match status" value="1"/>
</dbReference>
<sequence length="141" mass="15663">MPQTAITLSTHGQGLYEFTDEAAEFVRTAAAGGEGLLTVFVRHTSCSLLIQENADPDVKTDLKTFFSRLVPPSSDPSMRWVVHTMEGPDDMPAHIKSALTQVSIGIPVTYGRLALGTWQGIYLFEHRDRPHRREIVLHFSA</sequence>
<dbReference type="InterPro" id="IPR035917">
    <property type="entry name" value="YjbQ-like_sf"/>
</dbReference>
<evidence type="ECO:0000313" key="3">
    <source>
        <dbReference type="Proteomes" id="UP000483035"/>
    </source>
</evidence>
<dbReference type="Proteomes" id="UP000483035">
    <property type="component" value="Unassembled WGS sequence"/>
</dbReference>
<dbReference type="InterPro" id="IPR001602">
    <property type="entry name" value="UPF0047_YjbQ-like"/>
</dbReference>